<sequence>MTSSAWFRLLGTPVVLTSSASRPTNNLVGLVSYSGDASCVDAISFKTLSAWLHLLVLELVTCNELEWPTIRGNLFG</sequence>
<gene>
    <name evidence="1" type="ORF">Taro_051969</name>
</gene>
<organism evidence="1 2">
    <name type="scientific">Colocasia esculenta</name>
    <name type="common">Wild taro</name>
    <name type="synonym">Arum esculentum</name>
    <dbReference type="NCBI Taxonomy" id="4460"/>
    <lineage>
        <taxon>Eukaryota</taxon>
        <taxon>Viridiplantae</taxon>
        <taxon>Streptophyta</taxon>
        <taxon>Embryophyta</taxon>
        <taxon>Tracheophyta</taxon>
        <taxon>Spermatophyta</taxon>
        <taxon>Magnoliopsida</taxon>
        <taxon>Liliopsida</taxon>
        <taxon>Araceae</taxon>
        <taxon>Aroideae</taxon>
        <taxon>Colocasieae</taxon>
        <taxon>Colocasia</taxon>
    </lineage>
</organism>
<evidence type="ECO:0000313" key="1">
    <source>
        <dbReference type="EMBL" id="MQM18966.1"/>
    </source>
</evidence>
<proteinExistence type="predicted"/>
<name>A0A843XHZ3_COLES</name>
<protein>
    <submittedName>
        <fullName evidence="1">Uncharacterized protein</fullName>
    </submittedName>
</protein>
<dbReference type="Proteomes" id="UP000652761">
    <property type="component" value="Unassembled WGS sequence"/>
</dbReference>
<keyword evidence="2" id="KW-1185">Reference proteome</keyword>
<dbReference type="AlphaFoldDB" id="A0A843XHZ3"/>
<feature type="non-terminal residue" evidence="1">
    <location>
        <position position="1"/>
    </location>
</feature>
<dbReference type="EMBL" id="NMUH01008554">
    <property type="protein sequence ID" value="MQM18966.1"/>
    <property type="molecule type" value="Genomic_DNA"/>
</dbReference>
<reference evidence="1" key="1">
    <citation type="submission" date="2017-07" db="EMBL/GenBank/DDBJ databases">
        <title>Taro Niue Genome Assembly and Annotation.</title>
        <authorList>
            <person name="Atibalentja N."/>
            <person name="Keating K."/>
            <person name="Fields C.J."/>
        </authorList>
    </citation>
    <scope>NUCLEOTIDE SEQUENCE</scope>
    <source>
        <strain evidence="1">Niue_2</strain>
        <tissue evidence="1">Leaf</tissue>
    </source>
</reference>
<comment type="caution">
    <text evidence="1">The sequence shown here is derived from an EMBL/GenBank/DDBJ whole genome shotgun (WGS) entry which is preliminary data.</text>
</comment>
<accession>A0A843XHZ3</accession>
<evidence type="ECO:0000313" key="2">
    <source>
        <dbReference type="Proteomes" id="UP000652761"/>
    </source>
</evidence>